<dbReference type="OrthoDB" id="9769319at2"/>
<feature type="chain" id="PRO_5023011101" evidence="3">
    <location>
        <begin position="28"/>
        <end position="347"/>
    </location>
</feature>
<dbReference type="CDD" id="cd13589">
    <property type="entry name" value="PBP2_polyamine_RpCGA009"/>
    <property type="match status" value="1"/>
</dbReference>
<dbReference type="Pfam" id="PF13416">
    <property type="entry name" value="SBP_bac_8"/>
    <property type="match status" value="1"/>
</dbReference>
<dbReference type="GO" id="GO:0015888">
    <property type="term" value="P:thiamine transport"/>
    <property type="evidence" value="ECO:0007669"/>
    <property type="project" value="TreeGrafter"/>
</dbReference>
<dbReference type="Gene3D" id="3.40.190.10">
    <property type="entry name" value="Periplasmic binding protein-like II"/>
    <property type="match status" value="2"/>
</dbReference>
<dbReference type="GO" id="GO:0030975">
    <property type="term" value="F:thiamine binding"/>
    <property type="evidence" value="ECO:0007669"/>
    <property type="project" value="TreeGrafter"/>
</dbReference>
<feature type="signal peptide" evidence="3">
    <location>
        <begin position="1"/>
        <end position="27"/>
    </location>
</feature>
<sequence>MMNIEISRTLAGAACVAAMLAASPVMAQSKTLTISWWGFNGDKLNEFIVQPFQEQCGCELVFETGNNADRLNKIKIRGGAGVDVAYFTDSYSQIGIEEGLFQPVDRSKVPNISGLYEMAQAPQGEYGPAYSIGRVGIVYDAAKVEPPITSWSDLWRDDLKGQISLPGITTTAGPMVVMIAGDKAGTNAFENDDPAFAEIEALKPNVVKNYKTGSEMINLFSTGEITVSLAQDFALAQLQAAVPTVVWADLKDGAIATLNTVNIPKGSENVELAHEFINFILDPERQKTLAANGVDAPVVKSVELTPDQAKQWTYGAEMIDNLKRVDYAKMNAAKAGWIDRWNEVFGM</sequence>
<proteinExistence type="predicted"/>
<protein>
    <submittedName>
        <fullName evidence="4">ABC transporter substrate-binding protein</fullName>
    </submittedName>
</protein>
<keyword evidence="5" id="KW-1185">Reference proteome</keyword>
<evidence type="ECO:0000256" key="1">
    <source>
        <dbReference type="ARBA" id="ARBA00022729"/>
    </source>
</evidence>
<reference evidence="4" key="1">
    <citation type="submission" date="2020-04" db="EMBL/GenBank/DDBJ databases">
        <title>Nitratireductor sp. nov. isolated from mangrove soil.</title>
        <authorList>
            <person name="Ye Y."/>
        </authorList>
    </citation>
    <scope>NUCLEOTIDE SEQUENCE</scope>
    <source>
        <strain evidence="4">SY7</strain>
    </source>
</reference>
<dbReference type="PANTHER" id="PTHR30006:SF2">
    <property type="entry name" value="ABC TRANSPORTER SUBSTRATE-BINDING PROTEIN"/>
    <property type="match status" value="1"/>
</dbReference>
<dbReference type="Proteomes" id="UP000321389">
    <property type="component" value="Chromosome"/>
</dbReference>
<organism evidence="4 5">
    <name type="scientific">Nitratireductor mangrovi</name>
    <dbReference type="NCBI Taxonomy" id="2599600"/>
    <lineage>
        <taxon>Bacteria</taxon>
        <taxon>Pseudomonadati</taxon>
        <taxon>Pseudomonadota</taxon>
        <taxon>Alphaproteobacteria</taxon>
        <taxon>Hyphomicrobiales</taxon>
        <taxon>Phyllobacteriaceae</taxon>
        <taxon>Nitratireductor</taxon>
    </lineage>
</organism>
<accession>A0A5B8KZ52</accession>
<dbReference type="AlphaFoldDB" id="A0A5B8KZ52"/>
<dbReference type="KEGG" id="niy:FQ775_10990"/>
<evidence type="ECO:0000256" key="2">
    <source>
        <dbReference type="ARBA" id="ARBA00022764"/>
    </source>
</evidence>
<dbReference type="GO" id="GO:0030976">
    <property type="term" value="F:thiamine pyrophosphate binding"/>
    <property type="evidence" value="ECO:0007669"/>
    <property type="project" value="TreeGrafter"/>
</dbReference>
<keyword evidence="1 3" id="KW-0732">Signal</keyword>
<evidence type="ECO:0000256" key="3">
    <source>
        <dbReference type="SAM" id="SignalP"/>
    </source>
</evidence>
<dbReference type="PANTHER" id="PTHR30006">
    <property type="entry name" value="THIAMINE-BINDING PERIPLASMIC PROTEIN-RELATED"/>
    <property type="match status" value="1"/>
</dbReference>
<dbReference type="GO" id="GO:0030288">
    <property type="term" value="C:outer membrane-bounded periplasmic space"/>
    <property type="evidence" value="ECO:0007669"/>
    <property type="project" value="TreeGrafter"/>
</dbReference>
<dbReference type="SUPFAM" id="SSF53850">
    <property type="entry name" value="Periplasmic binding protein-like II"/>
    <property type="match status" value="1"/>
</dbReference>
<dbReference type="EMBL" id="CP042301">
    <property type="protein sequence ID" value="QDZ00861.1"/>
    <property type="molecule type" value="Genomic_DNA"/>
</dbReference>
<evidence type="ECO:0000313" key="5">
    <source>
        <dbReference type="Proteomes" id="UP000321389"/>
    </source>
</evidence>
<gene>
    <name evidence="4" type="ORF">FQ775_10990</name>
</gene>
<name>A0A5B8KZ52_9HYPH</name>
<keyword evidence="2" id="KW-0574">Periplasm</keyword>
<evidence type="ECO:0000313" key="4">
    <source>
        <dbReference type="EMBL" id="QDZ00861.1"/>
    </source>
</evidence>
<dbReference type="InterPro" id="IPR006059">
    <property type="entry name" value="SBP"/>
</dbReference>